<accession>A0A110BK62</accession>
<organism evidence="1 2">
    <name type="scientific">Apibacter mensalis</name>
    <dbReference type="NCBI Taxonomy" id="1586267"/>
    <lineage>
        <taxon>Bacteria</taxon>
        <taxon>Pseudomonadati</taxon>
        <taxon>Bacteroidota</taxon>
        <taxon>Flavobacteriia</taxon>
        <taxon>Flavobacteriales</taxon>
        <taxon>Weeksellaceae</taxon>
        <taxon>Apibacter</taxon>
    </lineage>
</organism>
<dbReference type="Pfam" id="PF17642">
    <property type="entry name" value="TssD"/>
    <property type="match status" value="1"/>
</dbReference>
<dbReference type="RefSeq" id="WP_055425210.1">
    <property type="nucleotide sequence ID" value="NZ_FCOR01000004.1"/>
</dbReference>
<evidence type="ECO:0000313" key="1">
    <source>
        <dbReference type="EMBL" id="CVK15999.1"/>
    </source>
</evidence>
<dbReference type="GO" id="GO:0033104">
    <property type="term" value="C:type VI protein secretion system complex"/>
    <property type="evidence" value="ECO:0007669"/>
    <property type="project" value="InterPro"/>
</dbReference>
<gene>
    <name evidence="1" type="ORF">Ga0061079_104118</name>
</gene>
<dbReference type="STRING" id="1586267.GCA_001418685_00837"/>
<proteinExistence type="predicted"/>
<dbReference type="OrthoDB" id="955509at2"/>
<name>A0A110BK62_9FLAO</name>
<evidence type="ECO:0000313" key="2">
    <source>
        <dbReference type="Proteomes" id="UP000182761"/>
    </source>
</evidence>
<keyword evidence="2" id="KW-1185">Reference proteome</keyword>
<dbReference type="InterPro" id="IPR041408">
    <property type="entry name" value="Hcp_Tssd"/>
</dbReference>
<sequence length="131" mass="14886">MSSFLAKLEMDGKIHNVLQCKYSFNQGVDSTGKPQATIRGGQIHLTLESTGASYFVDWMLSTEKTKDAKIVFYRRDAMSKLQEVKFEKGYCIEFSEEFDSVNNEPMKINLLIVAKSLSISNVVYENVWKIG</sequence>
<reference evidence="1 2" key="1">
    <citation type="submission" date="2016-01" db="EMBL/GenBank/DDBJ databases">
        <authorList>
            <person name="McClelland M."/>
            <person name="Jain A."/>
            <person name="Saraogi P."/>
            <person name="Mendelson R."/>
            <person name="Westerman R."/>
            <person name="SanMiguel P."/>
            <person name="Csonka L."/>
        </authorList>
    </citation>
    <scope>NUCLEOTIDE SEQUENCE [LARGE SCALE GENOMIC DNA]</scope>
    <source>
        <strain evidence="1 2">R-53146</strain>
    </source>
</reference>
<dbReference type="Proteomes" id="UP000182761">
    <property type="component" value="Unassembled WGS sequence"/>
</dbReference>
<protein>
    <submittedName>
        <fullName evidence="1">Intein N-terminal splicing region</fullName>
    </submittedName>
</protein>
<dbReference type="EMBL" id="FCOR01000004">
    <property type="protein sequence ID" value="CVK15999.1"/>
    <property type="molecule type" value="Genomic_DNA"/>
</dbReference>
<dbReference type="AlphaFoldDB" id="A0A110BK62"/>